<evidence type="ECO:0000313" key="2">
    <source>
        <dbReference type="EMBL" id="SJZ31885.1"/>
    </source>
</evidence>
<dbReference type="RefSeq" id="WP_085932030.1">
    <property type="nucleotide sequence ID" value="NZ_FUWJ01000001.1"/>
</dbReference>
<evidence type="ECO:0000313" key="3">
    <source>
        <dbReference type="Proteomes" id="UP000190092"/>
    </source>
</evidence>
<dbReference type="Pfam" id="PF06170">
    <property type="entry name" value="DUF983"/>
    <property type="match status" value="1"/>
</dbReference>
<gene>
    <name evidence="2" type="ORF">SAMN02745126_00272</name>
</gene>
<dbReference type="Proteomes" id="UP000190092">
    <property type="component" value="Unassembled WGS sequence"/>
</dbReference>
<feature type="transmembrane region" description="Helical" evidence="1">
    <location>
        <begin position="80"/>
        <end position="99"/>
    </location>
</feature>
<protein>
    <submittedName>
        <fullName evidence="2">Uncharacterized conserved protein, DUF983 family</fullName>
    </submittedName>
</protein>
<dbReference type="STRING" id="225324.SAMN02745126_00272"/>
<organism evidence="2 3">
    <name type="scientific">Enhydrobacter aerosaccus</name>
    <dbReference type="NCBI Taxonomy" id="225324"/>
    <lineage>
        <taxon>Bacteria</taxon>
        <taxon>Pseudomonadati</taxon>
        <taxon>Pseudomonadota</taxon>
        <taxon>Alphaproteobacteria</taxon>
        <taxon>Hyphomicrobiales</taxon>
        <taxon>Enhydrobacter</taxon>
    </lineage>
</organism>
<keyword evidence="3" id="KW-1185">Reference proteome</keyword>
<reference evidence="3" key="1">
    <citation type="submission" date="2017-02" db="EMBL/GenBank/DDBJ databases">
        <authorList>
            <person name="Varghese N."/>
            <person name="Submissions S."/>
        </authorList>
    </citation>
    <scope>NUCLEOTIDE SEQUENCE [LARGE SCALE GENOMIC DNA]</scope>
    <source>
        <strain evidence="3">ATCC 27094</strain>
    </source>
</reference>
<dbReference type="InterPro" id="IPR009325">
    <property type="entry name" value="DUF983"/>
</dbReference>
<evidence type="ECO:0000256" key="1">
    <source>
        <dbReference type="SAM" id="Phobius"/>
    </source>
</evidence>
<keyword evidence="1" id="KW-1133">Transmembrane helix</keyword>
<dbReference type="EMBL" id="FUWJ01000001">
    <property type="protein sequence ID" value="SJZ31885.1"/>
    <property type="molecule type" value="Genomic_DNA"/>
</dbReference>
<accession>A0A1T4JPB0</accession>
<dbReference type="AlphaFoldDB" id="A0A1T4JPB0"/>
<keyword evidence="1" id="KW-0812">Transmembrane</keyword>
<feature type="transmembrane region" description="Helical" evidence="1">
    <location>
        <begin position="54"/>
        <end position="74"/>
    </location>
</feature>
<sequence length="120" mass="13583">MADWPRPSLAEVVLRGTCPRCGQGKIFRGLLGVVDHCPVCSLDLRGNDAGDGPAVFVILGLGAIIMLLVFWVEFRFEPPWWLHVLLWVPITFGLAVWMLRLLKTWLIAQQYEHRSTALDE</sequence>
<keyword evidence="1" id="KW-0472">Membrane</keyword>
<proteinExistence type="predicted"/>
<name>A0A1T4JPB0_9HYPH</name>
<dbReference type="OrthoDB" id="9799456at2"/>